<dbReference type="EMBL" id="JALBUS010000001">
    <property type="protein sequence ID" value="MDX8416326.1"/>
    <property type="molecule type" value="Genomic_DNA"/>
</dbReference>
<keyword evidence="2" id="KW-1185">Reference proteome</keyword>
<dbReference type="InterPro" id="IPR016024">
    <property type="entry name" value="ARM-type_fold"/>
</dbReference>
<reference evidence="1 2" key="1">
    <citation type="submission" date="2022-03" db="EMBL/GenBank/DDBJ databases">
        <title>Novel taxa within the pig intestine.</title>
        <authorList>
            <person name="Wylensek D."/>
            <person name="Bishof K."/>
            <person name="Afrizal A."/>
            <person name="Clavel T."/>
        </authorList>
    </citation>
    <scope>NUCLEOTIDE SEQUENCE [LARGE SCALE GENOMIC DNA]</scope>
    <source>
        <strain evidence="1 2">Cla-KB-P134</strain>
    </source>
</reference>
<comment type="caution">
    <text evidence="1">The sequence shown here is derived from an EMBL/GenBank/DDBJ whole genome shotgun (WGS) entry which is preliminary data.</text>
</comment>
<organism evidence="1 2">
    <name type="scientific">Absicoccus intestinalis</name>
    <dbReference type="NCBI Taxonomy" id="2926319"/>
    <lineage>
        <taxon>Bacteria</taxon>
        <taxon>Bacillati</taxon>
        <taxon>Bacillota</taxon>
        <taxon>Erysipelotrichia</taxon>
        <taxon>Erysipelotrichales</taxon>
        <taxon>Erysipelotrichaceae</taxon>
        <taxon>Absicoccus</taxon>
    </lineage>
</organism>
<dbReference type="PANTHER" id="PTHR34070:SF1">
    <property type="entry name" value="DNA ALKYLATION REPAIR PROTEIN"/>
    <property type="match status" value="1"/>
</dbReference>
<accession>A0ABU4WIE3</accession>
<dbReference type="CDD" id="cd07064">
    <property type="entry name" value="AlkD_like_1"/>
    <property type="match status" value="1"/>
</dbReference>
<evidence type="ECO:0000313" key="2">
    <source>
        <dbReference type="Proteomes" id="UP001285244"/>
    </source>
</evidence>
<protein>
    <submittedName>
        <fullName evidence="1">DNA alkylation repair protein</fullName>
    </submittedName>
</protein>
<dbReference type="PANTHER" id="PTHR34070">
    <property type="entry name" value="ARMADILLO-TYPE FOLD"/>
    <property type="match status" value="1"/>
</dbReference>
<name>A0ABU4WIE3_9FIRM</name>
<sequence length="219" mass="26354">MDAYLRLKKQFEINGDSKKAVKMTAYMRYLFPFYGIPSPKRKAIYKGFLKAEKQKKEIDWDLLDACYADEYREFQYFVVDYLTTMKKFLTYDDLPHLMKYIKTKPWWDTIDGFTRIIGHMGLKDARIHDLMLIWSKDDDFWIRRMAINHQLGRKAKTNTQLLEQILLNNFGSSEFFINKAIGWSLRDYSKTNPEWVRHFIETYKDQMDALSIREASKYL</sequence>
<evidence type="ECO:0000313" key="1">
    <source>
        <dbReference type="EMBL" id="MDX8416326.1"/>
    </source>
</evidence>
<gene>
    <name evidence="1" type="ORF">MOZ64_00500</name>
</gene>
<dbReference type="Gene3D" id="1.25.40.290">
    <property type="entry name" value="ARM repeat domains"/>
    <property type="match status" value="1"/>
</dbReference>
<dbReference type="RefSeq" id="WP_320324662.1">
    <property type="nucleotide sequence ID" value="NZ_JALBUS010000001.1"/>
</dbReference>
<dbReference type="Gene3D" id="1.20.1660.10">
    <property type="entry name" value="Hypothetical protein (EF3068)"/>
    <property type="match status" value="1"/>
</dbReference>
<dbReference type="Pfam" id="PF08713">
    <property type="entry name" value="DNA_alkylation"/>
    <property type="match status" value="1"/>
</dbReference>
<dbReference type="InterPro" id="IPR014825">
    <property type="entry name" value="DNA_alkylation"/>
</dbReference>
<dbReference type="Proteomes" id="UP001285244">
    <property type="component" value="Unassembled WGS sequence"/>
</dbReference>
<dbReference type="SUPFAM" id="SSF48371">
    <property type="entry name" value="ARM repeat"/>
    <property type="match status" value="1"/>
</dbReference>
<proteinExistence type="predicted"/>